<feature type="region of interest" description="Disordered" evidence="1">
    <location>
        <begin position="136"/>
        <end position="172"/>
    </location>
</feature>
<feature type="compositionally biased region" description="Polar residues" evidence="1">
    <location>
        <begin position="158"/>
        <end position="172"/>
    </location>
</feature>
<sequence length="299" mass="34371">MMRMRMRMSLRKESTIHNMTHLLPSPSPSPSKNNQHHRSNSNPSPNSIREIKKEQDRKVLISKWQNGLIHSSSSSSSPLRKTKSFNHQSSIPISSTDDKSTSKDSFYSNHNLNRLSTFTENGSSIDDISSNSFPSTLNTSINSTQPKSGYQPRPLLLSSFNQSNKTNSSVNSALKRQISNLEKRQLQRHQEEILKEFKLKKKQDRLNELSAISSKLNPSFENPDDDHWDWLSSDSDHHDQLTHHHQEEEEEDFEDSMQVVWRASLDVGRKVSRNRKALGKSSVCFLHLSWDLRLLTDPI</sequence>
<dbReference type="OrthoDB" id="2507682at2759"/>
<dbReference type="AlphaFoldDB" id="F4RT46"/>
<dbReference type="GeneID" id="18935005"/>
<reference evidence="3" key="1">
    <citation type="journal article" date="2011" name="Proc. Natl. Acad. Sci. U.S.A.">
        <title>Obligate biotrophy features unraveled by the genomic analysis of rust fungi.</title>
        <authorList>
            <person name="Duplessis S."/>
            <person name="Cuomo C.A."/>
            <person name="Lin Y.-C."/>
            <person name="Aerts A."/>
            <person name="Tisserant E."/>
            <person name="Veneault-Fourrey C."/>
            <person name="Joly D.L."/>
            <person name="Hacquard S."/>
            <person name="Amselem J."/>
            <person name="Cantarel B.L."/>
            <person name="Chiu R."/>
            <person name="Coutinho P.M."/>
            <person name="Feau N."/>
            <person name="Field M."/>
            <person name="Frey P."/>
            <person name="Gelhaye E."/>
            <person name="Goldberg J."/>
            <person name="Grabherr M.G."/>
            <person name="Kodira C.D."/>
            <person name="Kohler A."/>
            <person name="Kuees U."/>
            <person name="Lindquist E.A."/>
            <person name="Lucas S.M."/>
            <person name="Mago R."/>
            <person name="Mauceli E."/>
            <person name="Morin E."/>
            <person name="Murat C."/>
            <person name="Pangilinan J.L."/>
            <person name="Park R."/>
            <person name="Pearson M."/>
            <person name="Quesneville H."/>
            <person name="Rouhier N."/>
            <person name="Sakthikumar S."/>
            <person name="Salamov A.A."/>
            <person name="Schmutz J."/>
            <person name="Selles B."/>
            <person name="Shapiro H."/>
            <person name="Tanguay P."/>
            <person name="Tuskan G.A."/>
            <person name="Henrissat B."/>
            <person name="Van de Peer Y."/>
            <person name="Rouze P."/>
            <person name="Ellis J.G."/>
            <person name="Dodds P.N."/>
            <person name="Schein J.E."/>
            <person name="Zhong S."/>
            <person name="Hamelin R.C."/>
            <person name="Grigoriev I.V."/>
            <person name="Szabo L.J."/>
            <person name="Martin F."/>
        </authorList>
    </citation>
    <scope>NUCLEOTIDE SEQUENCE [LARGE SCALE GENOMIC DNA]</scope>
    <source>
        <strain evidence="3">98AG31 / pathotype 3-4-7</strain>
    </source>
</reference>
<dbReference type="Proteomes" id="UP000001072">
    <property type="component" value="Unassembled WGS sequence"/>
</dbReference>
<feature type="region of interest" description="Disordered" evidence="1">
    <location>
        <begin position="227"/>
        <end position="254"/>
    </location>
</feature>
<dbReference type="VEuPathDB" id="FungiDB:MELLADRAFT_88830"/>
<feature type="compositionally biased region" description="Polar residues" evidence="1">
    <location>
        <begin position="136"/>
        <end position="148"/>
    </location>
</feature>
<dbReference type="EMBL" id="GL883118">
    <property type="protein sequence ID" value="EGG04440.1"/>
    <property type="molecule type" value="Genomic_DNA"/>
</dbReference>
<dbReference type="HOGENOM" id="CLU_930913_0_0_1"/>
<accession>F4RT46</accession>
<evidence type="ECO:0000313" key="2">
    <source>
        <dbReference type="EMBL" id="EGG04440.1"/>
    </source>
</evidence>
<evidence type="ECO:0000313" key="3">
    <source>
        <dbReference type="Proteomes" id="UP000001072"/>
    </source>
</evidence>
<gene>
    <name evidence="2" type="ORF">MELLADRAFT_88830</name>
</gene>
<feature type="compositionally biased region" description="Basic and acidic residues" evidence="1">
    <location>
        <begin position="234"/>
        <end position="247"/>
    </location>
</feature>
<proteinExistence type="predicted"/>
<dbReference type="RefSeq" id="XP_007412231.1">
    <property type="nucleotide sequence ID" value="XM_007412169.1"/>
</dbReference>
<feature type="region of interest" description="Disordered" evidence="1">
    <location>
        <begin position="70"/>
        <end position="104"/>
    </location>
</feature>
<dbReference type="KEGG" id="mlr:MELLADRAFT_88830"/>
<evidence type="ECO:0000256" key="1">
    <source>
        <dbReference type="SAM" id="MobiDB-lite"/>
    </source>
</evidence>
<name>F4RT46_MELLP</name>
<feature type="region of interest" description="Disordered" evidence="1">
    <location>
        <begin position="14"/>
        <end position="57"/>
    </location>
</feature>
<organism evidence="3">
    <name type="scientific">Melampsora larici-populina (strain 98AG31 / pathotype 3-4-7)</name>
    <name type="common">Poplar leaf rust fungus</name>
    <dbReference type="NCBI Taxonomy" id="747676"/>
    <lineage>
        <taxon>Eukaryota</taxon>
        <taxon>Fungi</taxon>
        <taxon>Dikarya</taxon>
        <taxon>Basidiomycota</taxon>
        <taxon>Pucciniomycotina</taxon>
        <taxon>Pucciniomycetes</taxon>
        <taxon>Pucciniales</taxon>
        <taxon>Melampsoraceae</taxon>
        <taxon>Melampsora</taxon>
    </lineage>
</organism>
<keyword evidence="3" id="KW-1185">Reference proteome</keyword>
<dbReference type="InParanoid" id="F4RT46"/>
<protein>
    <submittedName>
        <fullName evidence="2">Uncharacterized protein</fullName>
    </submittedName>
</protein>